<accession>A0ABY8VUX4</accession>
<dbReference type="RefSeq" id="WP_285187169.1">
    <property type="nucleotide sequence ID" value="NZ_CP126981.1"/>
</dbReference>
<proteinExistence type="predicted"/>
<dbReference type="EMBL" id="CP126981">
    <property type="protein sequence ID" value="WIM87453.1"/>
    <property type="molecule type" value="Genomic_DNA"/>
</dbReference>
<keyword evidence="2" id="KW-1185">Reference proteome</keyword>
<sequence length="188" mass="21220">MMNSDPGVTTIDFEAHLLVSMKLRIKMSHNESQLEAKLAQNRISIERAAHSHEKITKALAGEAHFFTNMKRLLQPEMQDATSLEYDSVLWPGFRFKATGSHSGHIESAGYQRTDNVANRVGAPVDLEMWTMDVAEFADRFGPLSAGRKWSFVDGHLPGYEEHEFVWEGESYGAGFSWGLFMFAAMSWD</sequence>
<evidence type="ECO:0000313" key="2">
    <source>
        <dbReference type="Proteomes" id="UP001236585"/>
    </source>
</evidence>
<organism evidence="1 2">
    <name type="scientific">Candidatus Mycobacterium wuenschmannii</name>
    <dbReference type="NCBI Taxonomy" id="3027808"/>
    <lineage>
        <taxon>Bacteria</taxon>
        <taxon>Bacillati</taxon>
        <taxon>Actinomycetota</taxon>
        <taxon>Actinomycetes</taxon>
        <taxon>Mycobacteriales</taxon>
        <taxon>Mycobacteriaceae</taxon>
        <taxon>Mycobacterium</taxon>
    </lineage>
</organism>
<evidence type="ECO:0000313" key="1">
    <source>
        <dbReference type="EMBL" id="WIM87453.1"/>
    </source>
</evidence>
<name>A0ABY8VUX4_9MYCO</name>
<protein>
    <submittedName>
        <fullName evidence="1">Uncharacterized protein</fullName>
    </submittedName>
</protein>
<reference evidence="1 2" key="1">
    <citation type="journal article" date="2023" name="Microbiol. Resour. Announc.">
        <title>Complete Genome Sequence of Mycobacterium wuenschmanii, a novel Nontuberculous Mycobacterium Isolated from a captive population of Amazon Milk Frogs.</title>
        <authorList>
            <person name="Hicks J."/>
            <person name="Zeineldin M."/>
            <person name="Ward H."/>
            <person name="Wuenschmann A."/>
            <person name="Camp P."/>
            <person name="Farrell D."/>
            <person name="Lehman K."/>
            <person name="Thacker T."/>
            <person name="Cuthbert E."/>
        </authorList>
    </citation>
    <scope>NUCLEOTIDE SEQUENCE [LARGE SCALE GENOMIC DNA]</scope>
    <source>
        <strain evidence="1 2">Wuenschmanii</strain>
    </source>
</reference>
<dbReference type="Proteomes" id="UP001236585">
    <property type="component" value="Chromosome"/>
</dbReference>
<gene>
    <name evidence="1" type="ORF">PT015_21855</name>
</gene>